<organism evidence="1 2">
    <name type="scientific">Thelephora terrestris</name>
    <dbReference type="NCBI Taxonomy" id="56493"/>
    <lineage>
        <taxon>Eukaryota</taxon>
        <taxon>Fungi</taxon>
        <taxon>Dikarya</taxon>
        <taxon>Basidiomycota</taxon>
        <taxon>Agaricomycotina</taxon>
        <taxon>Agaricomycetes</taxon>
        <taxon>Thelephorales</taxon>
        <taxon>Thelephoraceae</taxon>
        <taxon>Thelephora</taxon>
    </lineage>
</organism>
<dbReference type="AlphaFoldDB" id="A0A9P6H2K7"/>
<keyword evidence="2" id="KW-1185">Reference proteome</keyword>
<sequence length="256" mass="28705">MSSRLPLEILDYIVDFLDDEPQALKDCCLVAKSRVPRARKHLFSEIKIVSLTALNAWWKVFPDSGISPGYRAHSLHLSSIDVISLVVVGGPGWIQPFFSVVRLKMRSVYETPGSYTSSQFFKLICSLPLLDDLDIEVYWTGNDDGPVFKLRASPPLTGSLSVSLVEGIEYFARGLPALPNGFHFRKVVCTWDFEEDLLWIMALMEGCYNTLEYVEMKRDRHSSSTLVDLSKATKFKEVAFGSTNLISPGSPTRSTL</sequence>
<reference evidence="1" key="2">
    <citation type="submission" date="2020-11" db="EMBL/GenBank/DDBJ databases">
        <authorList>
            <consortium name="DOE Joint Genome Institute"/>
            <person name="Kuo A."/>
            <person name="Miyauchi S."/>
            <person name="Kiss E."/>
            <person name="Drula E."/>
            <person name="Kohler A."/>
            <person name="Sanchez-Garcia M."/>
            <person name="Andreopoulos B."/>
            <person name="Barry K.W."/>
            <person name="Bonito G."/>
            <person name="Buee M."/>
            <person name="Carver A."/>
            <person name="Chen C."/>
            <person name="Cichocki N."/>
            <person name="Clum A."/>
            <person name="Culley D."/>
            <person name="Crous P.W."/>
            <person name="Fauchery L."/>
            <person name="Girlanda M."/>
            <person name="Hayes R."/>
            <person name="Keri Z."/>
            <person name="Labutti K."/>
            <person name="Lipzen A."/>
            <person name="Lombard V."/>
            <person name="Magnuson J."/>
            <person name="Maillard F."/>
            <person name="Morin E."/>
            <person name="Murat C."/>
            <person name="Nolan M."/>
            <person name="Ohm R."/>
            <person name="Pangilinan J."/>
            <person name="Pereira M."/>
            <person name="Perotto S."/>
            <person name="Peter M."/>
            <person name="Riley R."/>
            <person name="Sitrit Y."/>
            <person name="Stielow B."/>
            <person name="Szollosi G."/>
            <person name="Zifcakova L."/>
            <person name="Stursova M."/>
            <person name="Spatafora J.W."/>
            <person name="Tedersoo L."/>
            <person name="Vaario L.-M."/>
            <person name="Yamada A."/>
            <person name="Yan M."/>
            <person name="Wang P."/>
            <person name="Xu J."/>
            <person name="Bruns T."/>
            <person name="Baldrian P."/>
            <person name="Vilgalys R."/>
            <person name="Henrissat B."/>
            <person name="Grigoriev I.V."/>
            <person name="Hibbett D."/>
            <person name="Nagy L.G."/>
            <person name="Martin F.M."/>
        </authorList>
    </citation>
    <scope>NUCLEOTIDE SEQUENCE</scope>
    <source>
        <strain evidence="1">UH-Tt-Lm1</strain>
    </source>
</reference>
<proteinExistence type="predicted"/>
<comment type="caution">
    <text evidence="1">The sequence shown here is derived from an EMBL/GenBank/DDBJ whole genome shotgun (WGS) entry which is preliminary data.</text>
</comment>
<name>A0A9P6H2K7_9AGAM</name>
<evidence type="ECO:0008006" key="3">
    <source>
        <dbReference type="Google" id="ProtNLM"/>
    </source>
</evidence>
<reference evidence="1" key="1">
    <citation type="journal article" date="2020" name="Nat. Commun.">
        <title>Large-scale genome sequencing of mycorrhizal fungi provides insights into the early evolution of symbiotic traits.</title>
        <authorList>
            <person name="Miyauchi S."/>
            <person name="Kiss E."/>
            <person name="Kuo A."/>
            <person name="Drula E."/>
            <person name="Kohler A."/>
            <person name="Sanchez-Garcia M."/>
            <person name="Morin E."/>
            <person name="Andreopoulos B."/>
            <person name="Barry K.W."/>
            <person name="Bonito G."/>
            <person name="Buee M."/>
            <person name="Carver A."/>
            <person name="Chen C."/>
            <person name="Cichocki N."/>
            <person name="Clum A."/>
            <person name="Culley D."/>
            <person name="Crous P.W."/>
            <person name="Fauchery L."/>
            <person name="Girlanda M."/>
            <person name="Hayes R.D."/>
            <person name="Keri Z."/>
            <person name="LaButti K."/>
            <person name="Lipzen A."/>
            <person name="Lombard V."/>
            <person name="Magnuson J."/>
            <person name="Maillard F."/>
            <person name="Murat C."/>
            <person name="Nolan M."/>
            <person name="Ohm R.A."/>
            <person name="Pangilinan J."/>
            <person name="Pereira M.F."/>
            <person name="Perotto S."/>
            <person name="Peter M."/>
            <person name="Pfister S."/>
            <person name="Riley R."/>
            <person name="Sitrit Y."/>
            <person name="Stielow J.B."/>
            <person name="Szollosi G."/>
            <person name="Zifcakova L."/>
            <person name="Stursova M."/>
            <person name="Spatafora J.W."/>
            <person name="Tedersoo L."/>
            <person name="Vaario L.M."/>
            <person name="Yamada A."/>
            <person name="Yan M."/>
            <person name="Wang P."/>
            <person name="Xu J."/>
            <person name="Bruns T."/>
            <person name="Baldrian P."/>
            <person name="Vilgalys R."/>
            <person name="Dunand C."/>
            <person name="Henrissat B."/>
            <person name="Grigoriev I.V."/>
            <person name="Hibbett D."/>
            <person name="Nagy L.G."/>
            <person name="Martin F.M."/>
        </authorList>
    </citation>
    <scope>NUCLEOTIDE SEQUENCE</scope>
    <source>
        <strain evidence="1">UH-Tt-Lm1</strain>
    </source>
</reference>
<gene>
    <name evidence="1" type="ORF">BJ322DRAFT_1114377</name>
</gene>
<evidence type="ECO:0000313" key="1">
    <source>
        <dbReference type="EMBL" id="KAF9778127.1"/>
    </source>
</evidence>
<dbReference type="EMBL" id="WIUZ02000024">
    <property type="protein sequence ID" value="KAF9778127.1"/>
    <property type="molecule type" value="Genomic_DNA"/>
</dbReference>
<protein>
    <recommendedName>
        <fullName evidence="3">F-box domain-containing protein</fullName>
    </recommendedName>
</protein>
<dbReference type="OrthoDB" id="2788229at2759"/>
<dbReference type="Proteomes" id="UP000736335">
    <property type="component" value="Unassembled WGS sequence"/>
</dbReference>
<evidence type="ECO:0000313" key="2">
    <source>
        <dbReference type="Proteomes" id="UP000736335"/>
    </source>
</evidence>
<accession>A0A9P6H2K7</accession>